<accession>A0ABY2DL47</accession>
<dbReference type="Gene3D" id="3.40.50.1000">
    <property type="entry name" value="HAD superfamily/HAD-like"/>
    <property type="match status" value="1"/>
</dbReference>
<dbReference type="SFLD" id="SFLDS00003">
    <property type="entry name" value="Haloacid_Dehalogenase"/>
    <property type="match status" value="1"/>
</dbReference>
<dbReference type="Gene3D" id="1.10.150.240">
    <property type="entry name" value="Putative phosphatase, domain 2"/>
    <property type="match status" value="1"/>
</dbReference>
<sequence length="226" mass="23095">MTTSTGLRAYDALLFDLDGTLVDSGAAIERAWRGWSDRHGLDAERVLETSVGRRGVETVALVAPHLDSVREAGNLEAGQARDTGGVVPTPGAGTVLAAAAGGPWAVVTSGTRPVALARLRAAGLPVPTVLVTADDVTAGKPDPQGYLLAARRLGVEAGRCVVFEDTWPGVLAGQRAGMAVVGIAGAGLGATVTPDLVVDRLSRLDVRWSSGTVSVTLRPAGDRGDT</sequence>
<reference evidence="1 2" key="1">
    <citation type="submission" date="2019-02" db="EMBL/GenBank/DDBJ databases">
        <title>Draft genome sequences of novel Actinobacteria.</title>
        <authorList>
            <person name="Sahin N."/>
            <person name="Ay H."/>
            <person name="Saygin H."/>
        </authorList>
    </citation>
    <scope>NUCLEOTIDE SEQUENCE [LARGE SCALE GENOMIC DNA]</scope>
    <source>
        <strain evidence="1 2">JCM 30529</strain>
    </source>
</reference>
<dbReference type="Proteomes" id="UP000295626">
    <property type="component" value="Unassembled WGS sequence"/>
</dbReference>
<dbReference type="EMBL" id="SMKE01000075">
    <property type="protein sequence ID" value="TDC00956.1"/>
    <property type="molecule type" value="Genomic_DNA"/>
</dbReference>
<dbReference type="GO" id="GO:0016787">
    <property type="term" value="F:hydrolase activity"/>
    <property type="evidence" value="ECO:0007669"/>
    <property type="project" value="UniProtKB-KW"/>
</dbReference>
<evidence type="ECO:0000313" key="1">
    <source>
        <dbReference type="EMBL" id="TDC00956.1"/>
    </source>
</evidence>
<keyword evidence="1" id="KW-0378">Hydrolase</keyword>
<dbReference type="InterPro" id="IPR051806">
    <property type="entry name" value="HAD-like_SPP"/>
</dbReference>
<dbReference type="PANTHER" id="PTHR43481:SF4">
    <property type="entry name" value="GLYCEROL-1-PHOSPHATE PHOSPHOHYDROLASE 1-RELATED"/>
    <property type="match status" value="1"/>
</dbReference>
<protein>
    <submittedName>
        <fullName evidence="1">HAD family hydrolase</fullName>
    </submittedName>
</protein>
<dbReference type="NCBIfam" id="TIGR01509">
    <property type="entry name" value="HAD-SF-IA-v3"/>
    <property type="match status" value="1"/>
</dbReference>
<evidence type="ECO:0000313" key="2">
    <source>
        <dbReference type="Proteomes" id="UP000295626"/>
    </source>
</evidence>
<gene>
    <name evidence="1" type="ORF">E1091_03855</name>
</gene>
<dbReference type="InterPro" id="IPR023198">
    <property type="entry name" value="PGP-like_dom2"/>
</dbReference>
<proteinExistence type="predicted"/>
<dbReference type="PRINTS" id="PR00413">
    <property type="entry name" value="HADHALOGNASE"/>
</dbReference>
<dbReference type="InterPro" id="IPR036412">
    <property type="entry name" value="HAD-like_sf"/>
</dbReference>
<dbReference type="SFLD" id="SFLDG01129">
    <property type="entry name" value="C1.5:_HAD__Beta-PGM__Phosphata"/>
    <property type="match status" value="1"/>
</dbReference>
<dbReference type="InterPro" id="IPR023214">
    <property type="entry name" value="HAD_sf"/>
</dbReference>
<dbReference type="PANTHER" id="PTHR43481">
    <property type="entry name" value="FRUCTOSE-1-PHOSPHATE PHOSPHATASE"/>
    <property type="match status" value="1"/>
</dbReference>
<dbReference type="Pfam" id="PF00702">
    <property type="entry name" value="Hydrolase"/>
    <property type="match status" value="1"/>
</dbReference>
<keyword evidence="2" id="KW-1185">Reference proteome</keyword>
<organism evidence="1 2">
    <name type="scientific">Micromonospora fluostatini</name>
    <dbReference type="NCBI Taxonomy" id="1629071"/>
    <lineage>
        <taxon>Bacteria</taxon>
        <taxon>Bacillati</taxon>
        <taxon>Actinomycetota</taxon>
        <taxon>Actinomycetes</taxon>
        <taxon>Micromonosporales</taxon>
        <taxon>Micromonosporaceae</taxon>
        <taxon>Micromonospora</taxon>
    </lineage>
</organism>
<name>A0ABY2DL47_9ACTN</name>
<comment type="caution">
    <text evidence="1">The sequence shown here is derived from an EMBL/GenBank/DDBJ whole genome shotgun (WGS) entry which is preliminary data.</text>
</comment>
<dbReference type="SUPFAM" id="SSF56784">
    <property type="entry name" value="HAD-like"/>
    <property type="match status" value="1"/>
</dbReference>
<dbReference type="InterPro" id="IPR006439">
    <property type="entry name" value="HAD-SF_hydro_IA"/>
</dbReference>